<dbReference type="AlphaFoldDB" id="A0A7R9YQ47"/>
<protein>
    <recommendedName>
        <fullName evidence="8">Major facilitator superfamily (MFS) profile domain-containing protein</fullName>
    </recommendedName>
</protein>
<dbReference type="CDD" id="cd17380">
    <property type="entry name" value="MFS_SLC17A9_like"/>
    <property type="match status" value="1"/>
</dbReference>
<feature type="region of interest" description="Disordered" evidence="6">
    <location>
        <begin position="43"/>
        <end position="149"/>
    </location>
</feature>
<keyword evidence="3 7" id="KW-1133">Transmembrane helix</keyword>
<feature type="transmembrane region" description="Helical" evidence="7">
    <location>
        <begin position="519"/>
        <end position="545"/>
    </location>
</feature>
<feature type="transmembrane region" description="Helical" evidence="7">
    <location>
        <begin position="487"/>
        <end position="507"/>
    </location>
</feature>
<dbReference type="InterPro" id="IPR036259">
    <property type="entry name" value="MFS_trans_sf"/>
</dbReference>
<feature type="transmembrane region" description="Helical" evidence="7">
    <location>
        <begin position="314"/>
        <end position="333"/>
    </location>
</feature>
<organism evidence="9">
    <name type="scientific">Chlamydomonas euryale</name>
    <dbReference type="NCBI Taxonomy" id="1486919"/>
    <lineage>
        <taxon>Eukaryota</taxon>
        <taxon>Viridiplantae</taxon>
        <taxon>Chlorophyta</taxon>
        <taxon>core chlorophytes</taxon>
        <taxon>Chlorophyceae</taxon>
        <taxon>CS clade</taxon>
        <taxon>Chlamydomonadales</taxon>
        <taxon>Chlamydomonadaceae</taxon>
        <taxon>Chlamydomonas</taxon>
    </lineage>
</organism>
<dbReference type="InterPro" id="IPR011701">
    <property type="entry name" value="MFS"/>
</dbReference>
<dbReference type="GO" id="GO:0005315">
    <property type="term" value="F:phosphate transmembrane transporter activity"/>
    <property type="evidence" value="ECO:0007669"/>
    <property type="project" value="UniProtKB-ARBA"/>
</dbReference>
<accession>A0A7R9YQ47</accession>
<evidence type="ECO:0000256" key="5">
    <source>
        <dbReference type="ARBA" id="ARBA00024362"/>
    </source>
</evidence>
<comment type="similarity">
    <text evidence="5">Belongs to the major facilitator superfamily. Sodium/anion cotransporter (TC 2.A.1.14) family.</text>
</comment>
<evidence type="ECO:0000313" key="9">
    <source>
        <dbReference type="EMBL" id="CAD8280118.1"/>
    </source>
</evidence>
<evidence type="ECO:0000256" key="2">
    <source>
        <dbReference type="ARBA" id="ARBA00022692"/>
    </source>
</evidence>
<evidence type="ECO:0000256" key="1">
    <source>
        <dbReference type="ARBA" id="ARBA00004141"/>
    </source>
</evidence>
<evidence type="ECO:0000256" key="7">
    <source>
        <dbReference type="SAM" id="Phobius"/>
    </source>
</evidence>
<dbReference type="InterPro" id="IPR044777">
    <property type="entry name" value="SLC17A9-like"/>
</dbReference>
<evidence type="ECO:0000256" key="4">
    <source>
        <dbReference type="ARBA" id="ARBA00023136"/>
    </source>
</evidence>
<dbReference type="PANTHER" id="PTHR11662:SF243">
    <property type="entry name" value="ANION TRANSPORTER 6, CHLOROPLASTIC-RELATED"/>
    <property type="match status" value="1"/>
</dbReference>
<evidence type="ECO:0000256" key="3">
    <source>
        <dbReference type="ARBA" id="ARBA00022989"/>
    </source>
</evidence>
<dbReference type="InterPro" id="IPR050382">
    <property type="entry name" value="MFS_Na/Anion_cotransporter"/>
</dbReference>
<dbReference type="PANTHER" id="PTHR11662">
    <property type="entry name" value="SOLUTE CARRIER FAMILY 17"/>
    <property type="match status" value="1"/>
</dbReference>
<reference evidence="9" key="1">
    <citation type="submission" date="2021-01" db="EMBL/GenBank/DDBJ databases">
        <authorList>
            <person name="Corre E."/>
            <person name="Pelletier E."/>
            <person name="Niang G."/>
            <person name="Scheremetjew M."/>
            <person name="Finn R."/>
            <person name="Kale V."/>
            <person name="Holt S."/>
            <person name="Cochrane G."/>
            <person name="Meng A."/>
            <person name="Brown T."/>
            <person name="Cohen L."/>
        </authorList>
    </citation>
    <scope>NUCLEOTIDE SEQUENCE</scope>
    <source>
        <strain evidence="9">CCMP219</strain>
    </source>
</reference>
<dbReference type="InterPro" id="IPR020846">
    <property type="entry name" value="MFS_dom"/>
</dbReference>
<gene>
    <name evidence="9" type="ORF">CEUR00632_LOCUS153</name>
</gene>
<dbReference type="SUPFAM" id="SSF103473">
    <property type="entry name" value="MFS general substrate transporter"/>
    <property type="match status" value="1"/>
</dbReference>
<feature type="transmembrane region" description="Helical" evidence="7">
    <location>
        <begin position="455"/>
        <end position="475"/>
    </location>
</feature>
<dbReference type="PROSITE" id="PS50850">
    <property type="entry name" value="MFS"/>
    <property type="match status" value="1"/>
</dbReference>
<comment type="subcellular location">
    <subcellularLocation>
        <location evidence="1">Membrane</location>
        <topology evidence="1">Multi-pass membrane protein</topology>
    </subcellularLocation>
</comment>
<keyword evidence="2 7" id="KW-0812">Transmembrane</keyword>
<evidence type="ECO:0000256" key="6">
    <source>
        <dbReference type="SAM" id="MobiDB-lite"/>
    </source>
</evidence>
<name>A0A7R9YQ47_9CHLO</name>
<feature type="domain" description="Major facilitator superfamily (MFS) profile" evidence="8">
    <location>
        <begin position="158"/>
        <end position="578"/>
    </location>
</feature>
<dbReference type="GO" id="GO:0016020">
    <property type="term" value="C:membrane"/>
    <property type="evidence" value="ECO:0007669"/>
    <property type="project" value="UniProtKB-SubCell"/>
</dbReference>
<sequence>MPASMGSTPRVASPGARIILRVAGRCAGSRTAPLPLLVGRQAPHRGVSTCGQGTSGRPLLPSGRARVAAPPTRAGPASMSGSSPESGGGAGSRPDVSSLPEQQAPSAAGGNGATNPSEAHKPPAESGPPMPSATEALNSLGSEKSKKEESGIPHRWQVVFMIAAAFVLSNLDKVNTSVAIGPMARELGWSGLQRGLVSSAFFWGYALTQVPGGYISTKIGGAKVLSAGVALWSVGTLLAPPCAQMSLLALCASRVLVGLGEGVAPSSATSILAKTMPPTERSRAVSLVWGGMDVGSVLGLLLCGPMIKAFGWPSVFYVFAGLGLLWCALWPMFKPDNVEPVDQTRIQSEMSIMESIELPVEVKPPEKVHVPWGAIMRSMPVWAVTVAHFSFNWGYYTLLAWLPSYFELALGLEVDKSSFLTLIPYMAMTLMMPLVGPLADGMVERGVKLTAVRKIMQGIAFVGPAACMIVCGMLTPPLGAAATPPTLVLVALLSLSFAFSAFSRGGLYCNHQDLSPKYAGALLGITNTAGALPGVLGVTAAGYFLDATGSWSAALFFPAAFCQISGFLFYTIFASSERQSWS</sequence>
<feature type="transmembrane region" description="Helical" evidence="7">
    <location>
        <begin position="422"/>
        <end position="443"/>
    </location>
</feature>
<feature type="transmembrane region" description="Helical" evidence="7">
    <location>
        <begin position="551"/>
        <end position="573"/>
    </location>
</feature>
<dbReference type="FunFam" id="1.20.1250.20:FF:000532">
    <property type="entry name" value="SLC (SoLute Carrier) homolog"/>
    <property type="match status" value="1"/>
</dbReference>
<keyword evidence="4 7" id="KW-0472">Membrane</keyword>
<feature type="compositionally biased region" description="Low complexity" evidence="6">
    <location>
        <begin position="74"/>
        <end position="85"/>
    </location>
</feature>
<dbReference type="Gene3D" id="1.20.1250.20">
    <property type="entry name" value="MFS general substrate transporter like domains"/>
    <property type="match status" value="2"/>
</dbReference>
<feature type="transmembrane region" description="Helical" evidence="7">
    <location>
        <begin position="381"/>
        <end position="402"/>
    </location>
</feature>
<dbReference type="Pfam" id="PF07690">
    <property type="entry name" value="MFS_1"/>
    <property type="match status" value="1"/>
</dbReference>
<evidence type="ECO:0000259" key="8">
    <source>
        <dbReference type="PROSITE" id="PS50850"/>
    </source>
</evidence>
<proteinExistence type="inferred from homology"/>
<dbReference type="EMBL" id="HBEC01000253">
    <property type="protein sequence ID" value="CAD8280118.1"/>
    <property type="molecule type" value="Transcribed_RNA"/>
</dbReference>